<dbReference type="AlphaFoldDB" id="A0A0E9WVJ8"/>
<accession>A0A0E9WVJ8</accession>
<reference evidence="1" key="1">
    <citation type="submission" date="2014-11" db="EMBL/GenBank/DDBJ databases">
        <authorList>
            <person name="Amaro Gonzalez C."/>
        </authorList>
    </citation>
    <scope>NUCLEOTIDE SEQUENCE</scope>
</reference>
<evidence type="ECO:0000313" key="1">
    <source>
        <dbReference type="EMBL" id="JAH94424.1"/>
    </source>
</evidence>
<proteinExistence type="predicted"/>
<organism evidence="1">
    <name type="scientific">Anguilla anguilla</name>
    <name type="common">European freshwater eel</name>
    <name type="synonym">Muraena anguilla</name>
    <dbReference type="NCBI Taxonomy" id="7936"/>
    <lineage>
        <taxon>Eukaryota</taxon>
        <taxon>Metazoa</taxon>
        <taxon>Chordata</taxon>
        <taxon>Craniata</taxon>
        <taxon>Vertebrata</taxon>
        <taxon>Euteleostomi</taxon>
        <taxon>Actinopterygii</taxon>
        <taxon>Neopterygii</taxon>
        <taxon>Teleostei</taxon>
        <taxon>Anguilliformes</taxon>
        <taxon>Anguillidae</taxon>
        <taxon>Anguilla</taxon>
    </lineage>
</organism>
<protein>
    <submittedName>
        <fullName evidence="1">Uncharacterized protein</fullName>
    </submittedName>
</protein>
<name>A0A0E9WVJ8_ANGAN</name>
<dbReference type="EMBL" id="GBXM01014153">
    <property type="protein sequence ID" value="JAH94424.1"/>
    <property type="molecule type" value="Transcribed_RNA"/>
</dbReference>
<reference evidence="1" key="2">
    <citation type="journal article" date="2015" name="Fish Shellfish Immunol.">
        <title>Early steps in the European eel (Anguilla anguilla)-Vibrio vulnificus interaction in the gills: Role of the RtxA13 toxin.</title>
        <authorList>
            <person name="Callol A."/>
            <person name="Pajuelo D."/>
            <person name="Ebbesson L."/>
            <person name="Teles M."/>
            <person name="MacKenzie S."/>
            <person name="Amaro C."/>
        </authorList>
    </citation>
    <scope>NUCLEOTIDE SEQUENCE</scope>
</reference>
<sequence>MAQSLYGYRTTAPPSDNMMNCKPAQHIQIMAILLKETRHPLEKQRTRILPTSHLSDKIFLRLRSCLGSKLKYIKHVLRLKLNDYIVMHAILQ</sequence>